<dbReference type="AlphaFoldDB" id="A0A2P7QEK7"/>
<keyword evidence="3" id="KW-1185">Reference proteome</keyword>
<dbReference type="Proteomes" id="UP000241167">
    <property type="component" value="Unassembled WGS sequence"/>
</dbReference>
<evidence type="ECO:0000256" key="1">
    <source>
        <dbReference type="SAM" id="MobiDB-lite"/>
    </source>
</evidence>
<evidence type="ECO:0000313" key="3">
    <source>
        <dbReference type="Proteomes" id="UP000241167"/>
    </source>
</evidence>
<sequence length="92" mass="9622">MSMLKPDGQLATGNVLIIDCFHHEPGGEDVMAKGTGIQRSGARAGRRRDRAASVRDANPEPGRTATAAGPGEPAYVSDFTGIAYDERGAPII</sequence>
<evidence type="ECO:0000313" key="2">
    <source>
        <dbReference type="EMBL" id="PSJ36399.1"/>
    </source>
</evidence>
<reference evidence="2 3" key="1">
    <citation type="submission" date="2018-03" db="EMBL/GenBank/DDBJ databases">
        <title>The draft genome of Sphingosinicella sp. GL-C-18.</title>
        <authorList>
            <person name="Liu L."/>
            <person name="Li L."/>
            <person name="Liang L."/>
            <person name="Zhang X."/>
            <person name="Wang T."/>
        </authorList>
    </citation>
    <scope>NUCLEOTIDE SEQUENCE [LARGE SCALE GENOMIC DNA]</scope>
    <source>
        <strain evidence="2 3">GL-C-18</strain>
    </source>
</reference>
<dbReference type="EMBL" id="PXYI01000014">
    <property type="protein sequence ID" value="PSJ36399.1"/>
    <property type="molecule type" value="Genomic_DNA"/>
</dbReference>
<comment type="caution">
    <text evidence="2">The sequence shown here is derived from an EMBL/GenBank/DDBJ whole genome shotgun (WGS) entry which is preliminary data.</text>
</comment>
<protein>
    <submittedName>
        <fullName evidence="2">Uncharacterized protein</fullName>
    </submittedName>
</protein>
<name>A0A2P7QEK7_9SPHN</name>
<feature type="region of interest" description="Disordered" evidence="1">
    <location>
        <begin position="27"/>
        <end position="73"/>
    </location>
</feature>
<organism evidence="2 3">
    <name type="scientific">Allosphingosinicella deserti</name>
    <dbReference type="NCBI Taxonomy" id="2116704"/>
    <lineage>
        <taxon>Bacteria</taxon>
        <taxon>Pseudomonadati</taxon>
        <taxon>Pseudomonadota</taxon>
        <taxon>Alphaproteobacteria</taxon>
        <taxon>Sphingomonadales</taxon>
        <taxon>Sphingomonadaceae</taxon>
        <taxon>Allosphingosinicella</taxon>
    </lineage>
</organism>
<proteinExistence type="predicted"/>
<accession>A0A2P7QEK7</accession>
<gene>
    <name evidence="2" type="ORF">C7I55_26535</name>
</gene>